<proteinExistence type="predicted"/>
<dbReference type="AlphaFoldDB" id="A0AAD3DCR8"/>
<accession>A0AAD3DCR8</accession>
<gene>
    <name evidence="1" type="ORF">CTEN210_18603</name>
</gene>
<sequence length="279" mass="30765">MLFLKIRKNQVGQPLITNIEGTKNGMADVASRIPGGTSKLTIIFQLTLSFAASFLGCVPLAKRVNIAHDCLSAWRAMGDGVTAQNTKDRQKYWQHWSEYCRQVKIDPMFRETSERFVLLAVTSFAARVWAGYYGNRSVVKVQSVTKALAAISKTIKLAGGKSPIYADHGVYTTPIQRMIEGFRRQDPSAVAQLAVPVEVAHTAVEAGLLSSETKEQTIGDLICIAFYYLLRVGEYTKPRTVTRNGKKVRATCTVQFTAGYGSGTKMAMPFSIMHHSKSC</sequence>
<name>A0AAD3DCR8_9STRA</name>
<dbReference type="Proteomes" id="UP001054902">
    <property type="component" value="Unassembled WGS sequence"/>
</dbReference>
<dbReference type="EMBL" id="BLLK01000078">
    <property type="protein sequence ID" value="GFH62127.1"/>
    <property type="molecule type" value="Genomic_DNA"/>
</dbReference>
<protein>
    <submittedName>
        <fullName evidence="1">Uncharacterized protein</fullName>
    </submittedName>
</protein>
<keyword evidence="2" id="KW-1185">Reference proteome</keyword>
<evidence type="ECO:0000313" key="1">
    <source>
        <dbReference type="EMBL" id="GFH62127.1"/>
    </source>
</evidence>
<evidence type="ECO:0000313" key="2">
    <source>
        <dbReference type="Proteomes" id="UP001054902"/>
    </source>
</evidence>
<reference evidence="1 2" key="1">
    <citation type="journal article" date="2021" name="Sci. Rep.">
        <title>The genome of the diatom Chaetoceros tenuissimus carries an ancient integrated fragment of an extant virus.</title>
        <authorList>
            <person name="Hongo Y."/>
            <person name="Kimura K."/>
            <person name="Takaki Y."/>
            <person name="Yoshida Y."/>
            <person name="Baba S."/>
            <person name="Kobayashi G."/>
            <person name="Nagasaki K."/>
            <person name="Hano T."/>
            <person name="Tomaru Y."/>
        </authorList>
    </citation>
    <scope>NUCLEOTIDE SEQUENCE [LARGE SCALE GENOMIC DNA]</scope>
    <source>
        <strain evidence="1 2">NIES-3715</strain>
    </source>
</reference>
<comment type="caution">
    <text evidence="1">The sequence shown here is derived from an EMBL/GenBank/DDBJ whole genome shotgun (WGS) entry which is preliminary data.</text>
</comment>
<organism evidence="1 2">
    <name type="scientific">Chaetoceros tenuissimus</name>
    <dbReference type="NCBI Taxonomy" id="426638"/>
    <lineage>
        <taxon>Eukaryota</taxon>
        <taxon>Sar</taxon>
        <taxon>Stramenopiles</taxon>
        <taxon>Ochrophyta</taxon>
        <taxon>Bacillariophyta</taxon>
        <taxon>Coscinodiscophyceae</taxon>
        <taxon>Chaetocerotophycidae</taxon>
        <taxon>Chaetocerotales</taxon>
        <taxon>Chaetocerotaceae</taxon>
        <taxon>Chaetoceros</taxon>
    </lineage>
</organism>